<dbReference type="GO" id="GO:0042981">
    <property type="term" value="P:regulation of apoptotic process"/>
    <property type="evidence" value="ECO:0007669"/>
    <property type="project" value="InterPro"/>
</dbReference>
<dbReference type="Ensembl" id="ENSSFOT00015005569.2">
    <property type="protein sequence ID" value="ENSSFOP00015005479.2"/>
    <property type="gene ID" value="ENSSFOG00015003581.2"/>
</dbReference>
<dbReference type="PANTHER" id="PTHR46985">
    <property type="entry name" value="NACHT, LRR AND PYD DOMAINS-CONTAINING PROTEIN 1"/>
    <property type="match status" value="1"/>
</dbReference>
<dbReference type="GeneTree" id="ENSGT00990000203949"/>
<evidence type="ECO:0000313" key="8">
    <source>
        <dbReference type="Ensembl" id="ENSSFOP00015005479.2"/>
    </source>
</evidence>
<dbReference type="SUPFAM" id="SSF47986">
    <property type="entry name" value="DEATH domain"/>
    <property type="match status" value="1"/>
</dbReference>
<comment type="subcellular location">
    <subcellularLocation>
        <location evidence="1">Cytoplasm</location>
        <location evidence="1">Cytosol</location>
    </subcellularLocation>
</comment>
<dbReference type="GO" id="GO:0006954">
    <property type="term" value="P:inflammatory response"/>
    <property type="evidence" value="ECO:0007669"/>
    <property type="project" value="UniProtKB-KW"/>
</dbReference>
<reference evidence="8 9" key="1">
    <citation type="submission" date="2019-04" db="EMBL/GenBank/DDBJ databases">
        <authorList>
            <consortium name="Wellcome Sanger Institute Data Sharing"/>
        </authorList>
    </citation>
    <scope>NUCLEOTIDE SEQUENCE [LARGE SCALE GENOMIC DNA]</scope>
</reference>
<evidence type="ECO:0000256" key="6">
    <source>
        <dbReference type="SAM" id="MobiDB-lite"/>
    </source>
</evidence>
<dbReference type="PANTHER" id="PTHR46985:SF2">
    <property type="entry name" value="APOPTOSIS-ASSOCIATED SPECK-LIKE PROTEIN CONTAINING A CARD"/>
    <property type="match status" value="1"/>
</dbReference>
<dbReference type="PROSITE" id="PS50209">
    <property type="entry name" value="CARD"/>
    <property type="match status" value="1"/>
</dbReference>
<name>A0A8C9QZ54_SCLFO</name>
<dbReference type="OrthoDB" id="8869108at2759"/>
<sequence length="119" mass="13125">VSGSHPGPASTELAEFVDEHNKEIIQRVKKVQQIADKLRSQGIISDAARRRILVTGTSEEGMSELYRSLKRGGAKAKSTFYWLLQQFKPALIAELPGEEHAAPSGRAACPWCRRRPGAQ</sequence>
<dbReference type="InterPro" id="IPR011029">
    <property type="entry name" value="DEATH-like_dom_sf"/>
</dbReference>
<accession>A0A8C9QZ54</accession>
<dbReference type="GO" id="GO:0045087">
    <property type="term" value="P:innate immune response"/>
    <property type="evidence" value="ECO:0007669"/>
    <property type="project" value="UniProtKB-KW"/>
</dbReference>
<feature type="region of interest" description="Disordered" evidence="6">
    <location>
        <begin position="99"/>
        <end position="119"/>
    </location>
</feature>
<keyword evidence="5" id="KW-0395">Inflammatory response</keyword>
<reference evidence="8" key="3">
    <citation type="submission" date="2025-09" db="UniProtKB">
        <authorList>
            <consortium name="Ensembl"/>
        </authorList>
    </citation>
    <scope>IDENTIFICATION</scope>
</reference>
<evidence type="ECO:0000256" key="5">
    <source>
        <dbReference type="ARBA" id="ARBA00023198"/>
    </source>
</evidence>
<keyword evidence="9" id="KW-1185">Reference proteome</keyword>
<dbReference type="Gene3D" id="1.10.533.10">
    <property type="entry name" value="Death Domain, Fas"/>
    <property type="match status" value="1"/>
</dbReference>
<proteinExistence type="predicted"/>
<reference evidence="8" key="2">
    <citation type="submission" date="2025-08" db="UniProtKB">
        <authorList>
            <consortium name="Ensembl"/>
        </authorList>
    </citation>
    <scope>IDENTIFICATION</scope>
</reference>
<organism evidence="8 9">
    <name type="scientific">Scleropages formosus</name>
    <name type="common">Asian bonytongue</name>
    <name type="synonym">Osteoglossum formosum</name>
    <dbReference type="NCBI Taxonomy" id="113540"/>
    <lineage>
        <taxon>Eukaryota</taxon>
        <taxon>Metazoa</taxon>
        <taxon>Chordata</taxon>
        <taxon>Craniata</taxon>
        <taxon>Vertebrata</taxon>
        <taxon>Euteleostomi</taxon>
        <taxon>Actinopterygii</taxon>
        <taxon>Neopterygii</taxon>
        <taxon>Teleostei</taxon>
        <taxon>Osteoglossocephala</taxon>
        <taxon>Osteoglossomorpha</taxon>
        <taxon>Osteoglossiformes</taxon>
        <taxon>Osteoglossidae</taxon>
        <taxon>Scleropages</taxon>
    </lineage>
</organism>
<keyword evidence="2" id="KW-0963">Cytoplasm</keyword>
<evidence type="ECO:0000313" key="9">
    <source>
        <dbReference type="Proteomes" id="UP000694397"/>
    </source>
</evidence>
<evidence type="ECO:0000256" key="1">
    <source>
        <dbReference type="ARBA" id="ARBA00004514"/>
    </source>
</evidence>
<dbReference type="InterPro" id="IPR051249">
    <property type="entry name" value="NLRP_Inflammasome"/>
</dbReference>
<evidence type="ECO:0000256" key="3">
    <source>
        <dbReference type="ARBA" id="ARBA00022588"/>
    </source>
</evidence>
<evidence type="ECO:0000256" key="2">
    <source>
        <dbReference type="ARBA" id="ARBA00022490"/>
    </source>
</evidence>
<dbReference type="GO" id="GO:0005829">
    <property type="term" value="C:cytosol"/>
    <property type="evidence" value="ECO:0007669"/>
    <property type="project" value="UniProtKB-SubCell"/>
</dbReference>
<dbReference type="Proteomes" id="UP000694397">
    <property type="component" value="Chromosome 6"/>
</dbReference>
<keyword evidence="3" id="KW-0399">Innate immunity</keyword>
<keyword evidence="4" id="KW-0391">Immunity</keyword>
<dbReference type="AlphaFoldDB" id="A0A8C9QZ54"/>
<evidence type="ECO:0000259" key="7">
    <source>
        <dbReference type="PROSITE" id="PS50209"/>
    </source>
</evidence>
<dbReference type="InterPro" id="IPR001315">
    <property type="entry name" value="CARD"/>
</dbReference>
<dbReference type="Pfam" id="PF00619">
    <property type="entry name" value="CARD"/>
    <property type="match status" value="1"/>
</dbReference>
<feature type="domain" description="CARD" evidence="7">
    <location>
        <begin position="9"/>
        <end position="99"/>
    </location>
</feature>
<protein>
    <recommendedName>
        <fullName evidence="7">CARD domain-containing protein</fullName>
    </recommendedName>
</protein>
<evidence type="ECO:0000256" key="4">
    <source>
        <dbReference type="ARBA" id="ARBA00022859"/>
    </source>
</evidence>